<feature type="transmembrane region" description="Helical" evidence="2">
    <location>
        <begin position="29"/>
        <end position="50"/>
    </location>
</feature>
<protein>
    <submittedName>
        <fullName evidence="3">Uncharacterized protein</fullName>
    </submittedName>
</protein>
<feature type="compositionally biased region" description="Gly residues" evidence="1">
    <location>
        <begin position="115"/>
        <end position="133"/>
    </location>
</feature>
<keyword evidence="2" id="KW-1133">Transmembrane helix</keyword>
<feature type="region of interest" description="Disordered" evidence="1">
    <location>
        <begin position="109"/>
        <end position="155"/>
    </location>
</feature>
<reference evidence="3 4" key="1">
    <citation type="submission" date="2020-02" db="EMBL/GenBank/DDBJ databases">
        <title>Genome sequence of the type strain DSM 27180 of Arthrobacter silviterrae.</title>
        <authorList>
            <person name="Gao J."/>
            <person name="Sun J."/>
        </authorList>
    </citation>
    <scope>NUCLEOTIDE SEQUENCE [LARGE SCALE GENOMIC DNA]</scope>
    <source>
        <strain evidence="3 4">DSM 27180</strain>
    </source>
</reference>
<sequence length="155" mass="15738">MHTLMFLAASATPDPQIPTLRPGLSDDQVGPGFLGFLAMAFIVAIMFFLIRDMVKRVRRVRYRAQVAGGDPSDHGPKAGYEVIPIMTDDAARKAGAAFADTSLTRAEGAAVGPEGVEGAGFGPGGAEGAGSAGNPGPEGAEGLDGGVSPVNVDKN</sequence>
<dbReference type="RefSeq" id="WP_165181402.1">
    <property type="nucleotide sequence ID" value="NZ_JAAKZI010000009.1"/>
</dbReference>
<keyword evidence="2" id="KW-0472">Membrane</keyword>
<name>A0ABX0DC47_9MICC</name>
<organism evidence="3 4">
    <name type="scientific">Arthrobacter silviterrae</name>
    <dbReference type="NCBI Taxonomy" id="2026658"/>
    <lineage>
        <taxon>Bacteria</taxon>
        <taxon>Bacillati</taxon>
        <taxon>Actinomycetota</taxon>
        <taxon>Actinomycetes</taxon>
        <taxon>Micrococcales</taxon>
        <taxon>Micrococcaceae</taxon>
        <taxon>Arthrobacter</taxon>
    </lineage>
</organism>
<gene>
    <name evidence="3" type="ORF">G6N77_07475</name>
</gene>
<dbReference type="EMBL" id="JAAKZI010000009">
    <property type="protein sequence ID" value="NGN83301.1"/>
    <property type="molecule type" value="Genomic_DNA"/>
</dbReference>
<proteinExistence type="predicted"/>
<evidence type="ECO:0000256" key="2">
    <source>
        <dbReference type="SAM" id="Phobius"/>
    </source>
</evidence>
<accession>A0ABX0DC47</accession>
<evidence type="ECO:0000313" key="3">
    <source>
        <dbReference type="EMBL" id="NGN83301.1"/>
    </source>
</evidence>
<evidence type="ECO:0000313" key="4">
    <source>
        <dbReference type="Proteomes" id="UP000479226"/>
    </source>
</evidence>
<dbReference type="Proteomes" id="UP000479226">
    <property type="component" value="Unassembled WGS sequence"/>
</dbReference>
<keyword evidence="4" id="KW-1185">Reference proteome</keyword>
<comment type="caution">
    <text evidence="3">The sequence shown here is derived from an EMBL/GenBank/DDBJ whole genome shotgun (WGS) entry which is preliminary data.</text>
</comment>
<evidence type="ECO:0000256" key="1">
    <source>
        <dbReference type="SAM" id="MobiDB-lite"/>
    </source>
</evidence>
<keyword evidence="2" id="KW-0812">Transmembrane</keyword>